<evidence type="ECO:0000256" key="1">
    <source>
        <dbReference type="SAM" id="SignalP"/>
    </source>
</evidence>
<evidence type="ECO:0000313" key="2">
    <source>
        <dbReference type="EMBL" id="KAL1407880.1"/>
    </source>
</evidence>
<dbReference type="EMBL" id="JBBXJM010000005">
    <property type="protein sequence ID" value="KAL1407880.1"/>
    <property type="molecule type" value="Genomic_DNA"/>
</dbReference>
<reference evidence="2 3" key="1">
    <citation type="submission" date="2023-08" db="EMBL/GenBank/DDBJ databases">
        <title>Annotated Genome Sequence of Vanrija albida AlHP1.</title>
        <authorList>
            <person name="Herzog R."/>
        </authorList>
    </citation>
    <scope>NUCLEOTIDE SEQUENCE [LARGE SCALE GENOMIC DNA]</scope>
    <source>
        <strain evidence="2 3">AlHP1</strain>
    </source>
</reference>
<dbReference type="RefSeq" id="XP_069207824.1">
    <property type="nucleotide sequence ID" value="XM_069355753.1"/>
</dbReference>
<keyword evidence="1" id="KW-0732">Signal</keyword>
<evidence type="ECO:0008006" key="4">
    <source>
        <dbReference type="Google" id="ProtNLM"/>
    </source>
</evidence>
<organism evidence="2 3">
    <name type="scientific">Vanrija albida</name>
    <dbReference type="NCBI Taxonomy" id="181172"/>
    <lineage>
        <taxon>Eukaryota</taxon>
        <taxon>Fungi</taxon>
        <taxon>Dikarya</taxon>
        <taxon>Basidiomycota</taxon>
        <taxon>Agaricomycotina</taxon>
        <taxon>Tremellomycetes</taxon>
        <taxon>Trichosporonales</taxon>
        <taxon>Trichosporonaceae</taxon>
        <taxon>Vanrija</taxon>
    </lineage>
</organism>
<gene>
    <name evidence="2" type="ORF">Q8F55_007316</name>
</gene>
<sequence>MKLIPLAVLALTAAVHAAPADEGHEIRAVMDHHIRTVMDFVEKRGINPPCNVGESACCGGKFCADSKMRCPTGEMCDWIFPPTCPGVKGCKCWGGCPPKDYKCPTKCPGIYPPPTNGPI</sequence>
<evidence type="ECO:0000313" key="3">
    <source>
        <dbReference type="Proteomes" id="UP001565368"/>
    </source>
</evidence>
<accession>A0ABR3PZF5</accession>
<dbReference type="GeneID" id="95988359"/>
<keyword evidence="3" id="KW-1185">Reference proteome</keyword>
<name>A0ABR3PZF5_9TREE</name>
<comment type="caution">
    <text evidence="2">The sequence shown here is derived from an EMBL/GenBank/DDBJ whole genome shotgun (WGS) entry which is preliminary data.</text>
</comment>
<feature type="chain" id="PRO_5046342597" description="Granulins domain-containing protein" evidence="1">
    <location>
        <begin position="18"/>
        <end position="119"/>
    </location>
</feature>
<proteinExistence type="predicted"/>
<dbReference type="Proteomes" id="UP001565368">
    <property type="component" value="Unassembled WGS sequence"/>
</dbReference>
<feature type="signal peptide" evidence="1">
    <location>
        <begin position="1"/>
        <end position="17"/>
    </location>
</feature>
<protein>
    <recommendedName>
        <fullName evidence="4">Granulins domain-containing protein</fullName>
    </recommendedName>
</protein>